<evidence type="ECO:0000313" key="1">
    <source>
        <dbReference type="EMBL" id="POA08067.1"/>
    </source>
</evidence>
<dbReference type="InterPro" id="IPR012505">
    <property type="entry name" value="YbbR"/>
</dbReference>
<name>A0A2K4F9V2_9STAP</name>
<dbReference type="RefSeq" id="WP_103372417.1">
    <property type="nucleotide sequence ID" value="NZ_CBCRVO010000005.1"/>
</dbReference>
<dbReference type="PANTHER" id="PTHR37804">
    <property type="entry name" value="CDAA REGULATORY PROTEIN CDAR"/>
    <property type="match status" value="1"/>
</dbReference>
<evidence type="ECO:0000313" key="2">
    <source>
        <dbReference type="Proteomes" id="UP000242712"/>
    </source>
</evidence>
<gene>
    <name evidence="1" type="ORF">CD039_11435</name>
</gene>
<organism evidence="1 2">
    <name type="scientific">Staphylococcus argensis</name>
    <dbReference type="NCBI Taxonomy" id="1607738"/>
    <lineage>
        <taxon>Bacteria</taxon>
        <taxon>Bacillati</taxon>
        <taxon>Bacillota</taxon>
        <taxon>Bacilli</taxon>
        <taxon>Bacillales</taxon>
        <taxon>Staphylococcaceae</taxon>
        <taxon>Staphylococcus</taxon>
    </lineage>
</organism>
<keyword evidence="2" id="KW-1185">Reference proteome</keyword>
<dbReference type="Gene3D" id="2.170.120.30">
    <property type="match status" value="1"/>
</dbReference>
<reference evidence="1 2" key="1">
    <citation type="submission" date="2017-08" db="EMBL/GenBank/DDBJ databases">
        <title>Draft genome sequences of 64 type strains of genus Staph aureus.</title>
        <authorList>
            <person name="Cole K."/>
            <person name="Golubchik T."/>
            <person name="Russell J."/>
            <person name="Foster D."/>
            <person name="Llewelyn M."/>
            <person name="Wilson D."/>
            <person name="Crook D."/>
            <person name="Paul J."/>
        </authorList>
    </citation>
    <scope>NUCLEOTIDE SEQUENCE [LARGE SCALE GENOMIC DNA]</scope>
    <source>
        <strain evidence="1 2">DSM 29875</strain>
    </source>
</reference>
<proteinExistence type="predicted"/>
<dbReference type="Gene3D" id="2.170.120.40">
    <property type="entry name" value="YbbR-like domain"/>
    <property type="match status" value="2"/>
</dbReference>
<protein>
    <recommendedName>
        <fullName evidence="3">YbbR-like domain-containing protein</fullName>
    </recommendedName>
</protein>
<dbReference type="GeneID" id="98298952"/>
<dbReference type="OrthoDB" id="2987820at2"/>
<accession>A0A2K4F9V2</accession>
<dbReference type="PANTHER" id="PTHR37804:SF1">
    <property type="entry name" value="CDAA REGULATORY PROTEIN CDAR"/>
    <property type="match status" value="1"/>
</dbReference>
<dbReference type="Pfam" id="PF07949">
    <property type="entry name" value="YbbR"/>
    <property type="match status" value="3"/>
</dbReference>
<dbReference type="EMBL" id="PPPX01000019">
    <property type="protein sequence ID" value="POA08067.1"/>
    <property type="molecule type" value="Genomic_DNA"/>
</dbReference>
<dbReference type="AlphaFoldDB" id="A0A2K4F9V2"/>
<dbReference type="InterPro" id="IPR053154">
    <property type="entry name" value="c-di-AMP_regulator"/>
</dbReference>
<evidence type="ECO:0008006" key="3">
    <source>
        <dbReference type="Google" id="ProtNLM"/>
    </source>
</evidence>
<sequence>MLESKWGLRLIALALAVLFFLSVNNVFGNVFNADKFGQNSTETLNDVPVEVKYDHKSLYASGAPETVNVDLSGTRSQVLKAQKNEDVKAVLDLTGEKAGKHSADFEVKGLDEDLDYEVKPKDASVNLEQKVTKTMKVEPDVSENNVDGEHKISEQTVSPRTVKVTGGQEQIKKIAYLKATYKDSSTISEDTTDVAQITAFDSQLNKVDVTIQPKEVNLSAKLEPYSKKVKIAPKVVGSLADGHQVDKVKLDDDEIEIYGNKDDLKDIDEITGEIDVDNESEDTEKEVTLKLPKHVTKADPDQTQAKVYIK</sequence>
<dbReference type="Proteomes" id="UP000242712">
    <property type="component" value="Unassembled WGS sequence"/>
</dbReference>
<comment type="caution">
    <text evidence="1">The sequence shown here is derived from an EMBL/GenBank/DDBJ whole genome shotgun (WGS) entry which is preliminary data.</text>
</comment>